<comment type="caution">
    <text evidence="1">The sequence shown here is derived from an EMBL/GenBank/DDBJ whole genome shotgun (WGS) entry which is preliminary data.</text>
</comment>
<name>A0ACB8WUZ6_9TELE</name>
<feature type="non-terminal residue" evidence="1">
    <location>
        <position position="1"/>
    </location>
</feature>
<evidence type="ECO:0000313" key="1">
    <source>
        <dbReference type="EMBL" id="KAI3371379.1"/>
    </source>
</evidence>
<accession>A0ACB8WUZ6</accession>
<gene>
    <name evidence="1" type="ORF">L3Q82_023978</name>
</gene>
<reference evidence="1" key="1">
    <citation type="submission" date="2022-04" db="EMBL/GenBank/DDBJ databases">
        <title>Jade perch genome.</title>
        <authorList>
            <person name="Chao B."/>
        </authorList>
    </citation>
    <scope>NUCLEOTIDE SEQUENCE</scope>
    <source>
        <strain evidence="1">CB-2022</strain>
    </source>
</reference>
<proteinExistence type="predicted"/>
<organism evidence="1 2">
    <name type="scientific">Scortum barcoo</name>
    <name type="common">barcoo grunter</name>
    <dbReference type="NCBI Taxonomy" id="214431"/>
    <lineage>
        <taxon>Eukaryota</taxon>
        <taxon>Metazoa</taxon>
        <taxon>Chordata</taxon>
        <taxon>Craniata</taxon>
        <taxon>Vertebrata</taxon>
        <taxon>Euteleostomi</taxon>
        <taxon>Actinopterygii</taxon>
        <taxon>Neopterygii</taxon>
        <taxon>Teleostei</taxon>
        <taxon>Neoteleostei</taxon>
        <taxon>Acanthomorphata</taxon>
        <taxon>Eupercaria</taxon>
        <taxon>Centrarchiformes</taxon>
        <taxon>Terapontoidei</taxon>
        <taxon>Terapontidae</taxon>
        <taxon>Scortum</taxon>
    </lineage>
</organism>
<sequence length="1040" mass="116812">VVPECQSQGEESQKPELRLCREGTGRADRRGRGERQSLERHTMDPLLPSSTRAIFLPVPLPPLKRCHHRIVGNRCLGTSSWLCPSKQTVISSKSSEVSPLSFRLRQFSTNRFDCFGSHLKMPPAAAGAEDSRALVRKMLREVLVGREDPEGFFAMCVSALGHQETRSQFLSLIQPLFTTNSSLHSCLTSIYREYFSKIEDDELELALALSLVEVKDHQPSNPSQESRLQQPGDRPNQRSSVQLKAGSQPHLSICTQLADVVVRKENPNSPQTSPWVKGKPPQTTRETELQNSLHVDKYNKSKPGTSQTMGDPGLSGSSPKQGRVEEVDQMMDEGDSNHSDKPKRSKNRRQRRKGVGRQVVGLPHSPSAMPPVLLWFRRDLRLCDNPALIGSLEVGAPVIPVFIWSPEEEEGPGITVAMGGASKYWLHQALSCFCSSLERIGSHLVFLKENGEGSEVGSSLRVLKELVKETGARMVLANGVYEPWLKERDDAVVSGLQRDGVECRMFHSYCLKDPYSVSTEGVGLRGIGSVSHFMSCCRQSPGSALGVPLDPPPSLPTPNHWPQGVSLDMLGLARMPRRKDGTTVSNHSGAATAHNTIEITPSSVYFSVHFGIQIDWAANIRKFWDFSEEGAHARLEAFFQDGVYRYDKESGRADAPNTSCLSPYLHFGQLSPRWLLWDAKGAHCRPPKFQRKLAWRDLAYWQLSLFPDLPWESLRPPYKAGALRWSTDRSHLKAWQRGRTGYPLVDAAMRQLWLTGWMNNYMRHVVASFLIAYLHLPWQEGYRWFQDTLVDADVAIDAMMWQNGGMCGLDHWNFVMHPVDAAMTCDPYGSYVKKWCPELADLPDDLIHKPWNCPVSMLRRAGVVLGETYPERIVTDLEERRSQSLQDVALVRKEFGQYVDKRSGCDLVPMPPRLVSEALGLSHRDGGVVTEGKQFLLPVITRMEFKHQQEDADAASNPYNAVLKGYVSRKRDETIAFLNERDFTASVMYEGAQRKERLESDYRRMEGLPRPPAPRGRARRTPTAKDRFSIVPGGAVTSLR</sequence>
<dbReference type="EMBL" id="CM041536">
    <property type="protein sequence ID" value="KAI3371379.1"/>
    <property type="molecule type" value="Genomic_DNA"/>
</dbReference>
<keyword evidence="2" id="KW-1185">Reference proteome</keyword>
<dbReference type="Proteomes" id="UP000831701">
    <property type="component" value="Chromosome 6"/>
</dbReference>
<protein>
    <submittedName>
        <fullName evidence="1">Uncharacterized protein</fullName>
    </submittedName>
</protein>
<evidence type="ECO:0000313" key="2">
    <source>
        <dbReference type="Proteomes" id="UP000831701"/>
    </source>
</evidence>